<evidence type="ECO:0000313" key="4">
    <source>
        <dbReference type="Proteomes" id="UP000261257"/>
    </source>
</evidence>
<dbReference type="EMBL" id="QSSQ01000003">
    <property type="protein sequence ID" value="RGM07498.1"/>
    <property type="molecule type" value="Genomic_DNA"/>
</dbReference>
<reference evidence="2 4" key="2">
    <citation type="submission" date="2018-08" db="EMBL/GenBank/DDBJ databases">
        <title>A genome reference for cultivated species of the human gut microbiota.</title>
        <authorList>
            <person name="Zou Y."/>
            <person name="Xue W."/>
            <person name="Luo G."/>
        </authorList>
    </citation>
    <scope>NUCLEOTIDE SEQUENCE [LARGE SCALE GENOMIC DNA]</scope>
    <source>
        <strain evidence="2 4">TF05-11AC</strain>
    </source>
</reference>
<evidence type="ECO:0000313" key="1">
    <source>
        <dbReference type="EMBL" id="CUN79284.1"/>
    </source>
</evidence>
<evidence type="ECO:0000313" key="3">
    <source>
        <dbReference type="Proteomes" id="UP000095651"/>
    </source>
</evidence>
<name>A0A173ZSS1_9FIRM</name>
<reference evidence="1 3" key="1">
    <citation type="submission" date="2015-09" db="EMBL/GenBank/DDBJ databases">
        <authorList>
            <consortium name="Pathogen Informatics"/>
        </authorList>
    </citation>
    <scope>NUCLEOTIDE SEQUENCE [LARGE SCALE GENOMIC DNA]</scope>
    <source>
        <strain evidence="1 3">2789STDY5608850</strain>
    </source>
</reference>
<dbReference type="AlphaFoldDB" id="A0A173ZSS1"/>
<proteinExistence type="predicted"/>
<sequence>MKIRIKECVGNSRIYGEDGSMAGTIEGWPKNGPAREICGTDGNVLYRVRKEKGGCLIENRTKPQIKQEVPISFQYEERAENSGSGKGYGAAVLFRAPLAVKAVIPLAAVDVMVRQNRKREIVLEDQNGRIGRITQIASLTGHEVEWEKTLDVYEAAVVFVVAEYMYHDDDIDVV</sequence>
<protein>
    <submittedName>
        <fullName evidence="1">Uncharacterized protein</fullName>
    </submittedName>
</protein>
<dbReference type="EMBL" id="CYZE01000002">
    <property type="protein sequence ID" value="CUN79284.1"/>
    <property type="molecule type" value="Genomic_DNA"/>
</dbReference>
<evidence type="ECO:0000313" key="2">
    <source>
        <dbReference type="EMBL" id="RGM07498.1"/>
    </source>
</evidence>
<dbReference type="Proteomes" id="UP000095651">
    <property type="component" value="Unassembled WGS sequence"/>
</dbReference>
<gene>
    <name evidence="2" type="ORF">DXC39_07230</name>
    <name evidence="1" type="ORF">ERS852407_01107</name>
</gene>
<organism evidence="1 3">
    <name type="scientific">Hungatella hathewayi</name>
    <dbReference type="NCBI Taxonomy" id="154046"/>
    <lineage>
        <taxon>Bacteria</taxon>
        <taxon>Bacillati</taxon>
        <taxon>Bacillota</taxon>
        <taxon>Clostridia</taxon>
        <taxon>Lachnospirales</taxon>
        <taxon>Lachnospiraceae</taxon>
        <taxon>Hungatella</taxon>
    </lineage>
</organism>
<dbReference type="Proteomes" id="UP000261257">
    <property type="component" value="Unassembled WGS sequence"/>
</dbReference>
<accession>A0A173ZSS1</accession>
<dbReference type="RefSeq" id="WP_055653360.1">
    <property type="nucleotide sequence ID" value="NZ_CABIXC010000002.1"/>
</dbReference>